<dbReference type="HOGENOM" id="CLU_000288_6_8_1"/>
<dbReference type="InterPro" id="IPR027417">
    <property type="entry name" value="P-loop_NTPase"/>
</dbReference>
<dbReference type="Gene3D" id="3.40.50.300">
    <property type="entry name" value="P-loop containing nucleotide triphosphate hydrolases"/>
    <property type="match status" value="1"/>
</dbReference>
<feature type="non-terminal residue" evidence="3">
    <location>
        <position position="1"/>
    </location>
</feature>
<keyword evidence="4" id="KW-1185">Reference proteome</keyword>
<dbReference type="OrthoDB" id="3269932at2759"/>
<reference evidence="3 4" key="1">
    <citation type="submission" date="2014-04" db="EMBL/GenBank/DDBJ databases">
        <title>Evolutionary Origins and Diversification of the Mycorrhizal Mutualists.</title>
        <authorList>
            <consortium name="DOE Joint Genome Institute"/>
            <consortium name="Mycorrhizal Genomics Consortium"/>
            <person name="Kohler A."/>
            <person name="Kuo A."/>
            <person name="Nagy L.G."/>
            <person name="Floudas D."/>
            <person name="Copeland A."/>
            <person name="Barry K.W."/>
            <person name="Cichocki N."/>
            <person name="Veneault-Fourrey C."/>
            <person name="LaButti K."/>
            <person name="Lindquist E.A."/>
            <person name="Lipzen A."/>
            <person name="Lundell T."/>
            <person name="Morin E."/>
            <person name="Murat C."/>
            <person name="Riley R."/>
            <person name="Ohm R."/>
            <person name="Sun H."/>
            <person name="Tunlid A."/>
            <person name="Henrissat B."/>
            <person name="Grigoriev I.V."/>
            <person name="Hibbett D.S."/>
            <person name="Martin F."/>
        </authorList>
    </citation>
    <scope>NUCLEOTIDE SEQUENCE [LARGE SCALE GENOMIC DNA]</scope>
    <source>
        <strain evidence="3 4">FD-317 M1</strain>
    </source>
</reference>
<feature type="non-terminal residue" evidence="3">
    <location>
        <position position="140"/>
    </location>
</feature>
<evidence type="ECO:0000256" key="1">
    <source>
        <dbReference type="ARBA" id="ARBA00022737"/>
    </source>
</evidence>
<proteinExistence type="predicted"/>
<protein>
    <recommendedName>
        <fullName evidence="2">Nephrocystin 3-like N-terminal domain-containing protein</fullName>
    </recommendedName>
</protein>
<dbReference type="PANTHER" id="PTHR10039">
    <property type="entry name" value="AMELOGENIN"/>
    <property type="match status" value="1"/>
</dbReference>
<gene>
    <name evidence="3" type="ORF">GYMLUDRAFT_101803</name>
</gene>
<name>A0A0D0CIR4_9AGAR</name>
<evidence type="ECO:0000313" key="4">
    <source>
        <dbReference type="Proteomes" id="UP000053593"/>
    </source>
</evidence>
<evidence type="ECO:0000259" key="2">
    <source>
        <dbReference type="Pfam" id="PF24883"/>
    </source>
</evidence>
<evidence type="ECO:0000313" key="3">
    <source>
        <dbReference type="EMBL" id="KIK58212.1"/>
    </source>
</evidence>
<organism evidence="3 4">
    <name type="scientific">Collybiopsis luxurians FD-317 M1</name>
    <dbReference type="NCBI Taxonomy" id="944289"/>
    <lineage>
        <taxon>Eukaryota</taxon>
        <taxon>Fungi</taxon>
        <taxon>Dikarya</taxon>
        <taxon>Basidiomycota</taxon>
        <taxon>Agaricomycotina</taxon>
        <taxon>Agaricomycetes</taxon>
        <taxon>Agaricomycetidae</taxon>
        <taxon>Agaricales</taxon>
        <taxon>Marasmiineae</taxon>
        <taxon>Omphalotaceae</taxon>
        <taxon>Collybiopsis</taxon>
        <taxon>Collybiopsis luxurians</taxon>
    </lineage>
</organism>
<sequence length="140" mass="15373">CTPGTREQILEGIIEWANTPESQVYWMVGMAGTGKSTIAKSLCTMLRKDKLLAGAFFCSRQLPTCCDHAKLIPTIAYQLAQYSHTFAKALTQELRVNPDLAYKDIKSQMKLIINPWKAAANAKGLASIAPVIIIDALDEC</sequence>
<dbReference type="EMBL" id="KN834786">
    <property type="protein sequence ID" value="KIK58212.1"/>
    <property type="molecule type" value="Genomic_DNA"/>
</dbReference>
<dbReference type="AlphaFoldDB" id="A0A0D0CIR4"/>
<dbReference type="Proteomes" id="UP000053593">
    <property type="component" value="Unassembled WGS sequence"/>
</dbReference>
<accession>A0A0D0CIR4</accession>
<dbReference type="SUPFAM" id="SSF52540">
    <property type="entry name" value="P-loop containing nucleoside triphosphate hydrolases"/>
    <property type="match status" value="1"/>
</dbReference>
<keyword evidence="1" id="KW-0677">Repeat</keyword>
<dbReference type="Pfam" id="PF24883">
    <property type="entry name" value="NPHP3_N"/>
    <property type="match status" value="1"/>
</dbReference>
<dbReference type="InterPro" id="IPR056884">
    <property type="entry name" value="NPHP3-like_N"/>
</dbReference>
<feature type="domain" description="Nephrocystin 3-like N-terminal" evidence="2">
    <location>
        <begin position="4"/>
        <end position="140"/>
    </location>
</feature>